<name>A0ABX1C1L5_9ACTN</name>
<evidence type="ECO:0000313" key="2">
    <source>
        <dbReference type="EMBL" id="NJQ01852.1"/>
    </source>
</evidence>
<sequence length="116" mass="12118">MASPRLAIADLPAAVGTYLRAHADGDAASAAAVFTPQATVIDDGHTHRGAAAIAAWLTRSSSEYTYTTTFVGAEGELPGQCTVTQQLDGDFPGSSVRLRYRFLLDGGLISHLEIAP</sequence>
<dbReference type="SUPFAM" id="SSF54427">
    <property type="entry name" value="NTF2-like"/>
    <property type="match status" value="1"/>
</dbReference>
<dbReference type="Pfam" id="PF12680">
    <property type="entry name" value="SnoaL_2"/>
    <property type="match status" value="1"/>
</dbReference>
<reference evidence="2 3" key="1">
    <citation type="submission" date="2020-03" db="EMBL/GenBank/DDBJ databases">
        <title>WGS of actinomycetes isolated from Thailand.</title>
        <authorList>
            <person name="Thawai C."/>
        </authorList>
    </citation>
    <scope>NUCLEOTIDE SEQUENCE [LARGE SCALE GENOMIC DNA]</scope>
    <source>
        <strain evidence="2 3">PLAI 1-29</strain>
    </source>
</reference>
<accession>A0ABX1C1L5</accession>
<evidence type="ECO:0000259" key="1">
    <source>
        <dbReference type="Pfam" id="PF12680"/>
    </source>
</evidence>
<keyword evidence="3" id="KW-1185">Reference proteome</keyword>
<gene>
    <name evidence="2" type="ORF">HCK00_15255</name>
</gene>
<dbReference type="EMBL" id="JAATEN010000010">
    <property type="protein sequence ID" value="NJQ01852.1"/>
    <property type="molecule type" value="Genomic_DNA"/>
</dbReference>
<dbReference type="Gene3D" id="3.10.450.50">
    <property type="match status" value="1"/>
</dbReference>
<dbReference type="InterPro" id="IPR032710">
    <property type="entry name" value="NTF2-like_dom_sf"/>
</dbReference>
<dbReference type="Proteomes" id="UP000695264">
    <property type="component" value="Unassembled WGS sequence"/>
</dbReference>
<dbReference type="RefSeq" id="WP_168102482.1">
    <property type="nucleotide sequence ID" value="NZ_JAATEN010000010.1"/>
</dbReference>
<proteinExistence type="predicted"/>
<comment type="caution">
    <text evidence="2">The sequence shown here is derived from an EMBL/GenBank/DDBJ whole genome shotgun (WGS) entry which is preliminary data.</text>
</comment>
<evidence type="ECO:0000313" key="3">
    <source>
        <dbReference type="Proteomes" id="UP000695264"/>
    </source>
</evidence>
<feature type="domain" description="SnoaL-like" evidence="1">
    <location>
        <begin position="17"/>
        <end position="100"/>
    </location>
</feature>
<dbReference type="InterPro" id="IPR037401">
    <property type="entry name" value="SnoaL-like"/>
</dbReference>
<protein>
    <submittedName>
        <fullName evidence="2">SnoaL-like domain-containing protein</fullName>
    </submittedName>
</protein>
<organism evidence="2 3">
    <name type="scientific">Streptomyces zingiberis</name>
    <dbReference type="NCBI Taxonomy" id="2053010"/>
    <lineage>
        <taxon>Bacteria</taxon>
        <taxon>Bacillati</taxon>
        <taxon>Actinomycetota</taxon>
        <taxon>Actinomycetes</taxon>
        <taxon>Kitasatosporales</taxon>
        <taxon>Streptomycetaceae</taxon>
        <taxon>Streptomyces</taxon>
    </lineage>
</organism>